<sequence>MMKDMNIRKEPGRRWIEIDDVIHEFLVEDDAHPRAKEIYSMLEEISKKMNLEDYKLDTKQNWDKQKWYDPCAGVDIAALDAIGENLCQFRFLRF</sequence>
<organism evidence="1 2">
    <name type="scientific">Crotalaria pallida</name>
    <name type="common">Smooth rattlebox</name>
    <name type="synonym">Crotalaria striata</name>
    <dbReference type="NCBI Taxonomy" id="3830"/>
    <lineage>
        <taxon>Eukaryota</taxon>
        <taxon>Viridiplantae</taxon>
        <taxon>Streptophyta</taxon>
        <taxon>Embryophyta</taxon>
        <taxon>Tracheophyta</taxon>
        <taxon>Spermatophyta</taxon>
        <taxon>Magnoliopsida</taxon>
        <taxon>eudicotyledons</taxon>
        <taxon>Gunneridae</taxon>
        <taxon>Pentapetalae</taxon>
        <taxon>rosids</taxon>
        <taxon>fabids</taxon>
        <taxon>Fabales</taxon>
        <taxon>Fabaceae</taxon>
        <taxon>Papilionoideae</taxon>
        <taxon>50 kb inversion clade</taxon>
        <taxon>genistoids sensu lato</taxon>
        <taxon>core genistoids</taxon>
        <taxon>Crotalarieae</taxon>
        <taxon>Crotalaria</taxon>
    </lineage>
</organism>
<dbReference type="EMBL" id="JAYWIO010000001">
    <property type="protein sequence ID" value="KAK7287420.1"/>
    <property type="molecule type" value="Genomic_DNA"/>
</dbReference>
<keyword evidence="2" id="KW-1185">Reference proteome</keyword>
<name>A0AAN9P6Q4_CROPI</name>
<proteinExistence type="predicted"/>
<dbReference type="AlphaFoldDB" id="A0AAN9P6Q4"/>
<dbReference type="InterPro" id="IPR046849">
    <property type="entry name" value="E2_motif"/>
</dbReference>
<dbReference type="Pfam" id="PF20430">
    <property type="entry name" value="Eplus_motif"/>
    <property type="match status" value="1"/>
</dbReference>
<evidence type="ECO:0000313" key="1">
    <source>
        <dbReference type="EMBL" id="KAK7287420.1"/>
    </source>
</evidence>
<accession>A0AAN9P6Q4</accession>
<protein>
    <submittedName>
        <fullName evidence="1">Uncharacterized protein</fullName>
    </submittedName>
</protein>
<reference evidence="1 2" key="1">
    <citation type="submission" date="2024-01" db="EMBL/GenBank/DDBJ databases">
        <title>The genomes of 5 underutilized Papilionoideae crops provide insights into root nodulation and disease resistanc.</title>
        <authorList>
            <person name="Yuan L."/>
        </authorList>
    </citation>
    <scope>NUCLEOTIDE SEQUENCE [LARGE SCALE GENOMIC DNA]</scope>
    <source>
        <strain evidence="1">ZHUSHIDOU_FW_LH</strain>
        <tissue evidence="1">Leaf</tissue>
    </source>
</reference>
<gene>
    <name evidence="1" type="ORF">RIF29_00695</name>
</gene>
<comment type="caution">
    <text evidence="1">The sequence shown here is derived from an EMBL/GenBank/DDBJ whole genome shotgun (WGS) entry which is preliminary data.</text>
</comment>
<evidence type="ECO:0000313" key="2">
    <source>
        <dbReference type="Proteomes" id="UP001372338"/>
    </source>
</evidence>
<dbReference type="Proteomes" id="UP001372338">
    <property type="component" value="Unassembled WGS sequence"/>
</dbReference>